<sequence length="76" mass="8696">MSAKIRDLISNIARGFNLGKRIVKSRYVPMVETIGYVCNDKLNPTGFKLEIKDNVCHFDPEASREIKLACQQRLEI</sequence>
<organism evidence="1 2">
    <name type="scientific">Flavobacterium pectinovorum</name>
    <dbReference type="NCBI Taxonomy" id="29533"/>
    <lineage>
        <taxon>Bacteria</taxon>
        <taxon>Pseudomonadati</taxon>
        <taxon>Bacteroidota</taxon>
        <taxon>Flavobacteriia</taxon>
        <taxon>Flavobacteriales</taxon>
        <taxon>Flavobacteriaceae</taxon>
        <taxon>Flavobacterium</taxon>
    </lineage>
</organism>
<evidence type="ECO:0000313" key="1">
    <source>
        <dbReference type="EMBL" id="SHM65964.1"/>
    </source>
</evidence>
<accession>A0ABY1J573</accession>
<reference evidence="1 2" key="1">
    <citation type="submission" date="2016-11" db="EMBL/GenBank/DDBJ databases">
        <authorList>
            <person name="Varghese N."/>
            <person name="Submissions S."/>
        </authorList>
    </citation>
    <scope>NUCLEOTIDE SEQUENCE [LARGE SCALE GENOMIC DNA]</scope>
    <source>
        <strain evidence="1 2">DSM 6368</strain>
    </source>
</reference>
<name>A0ABY1J573_9FLAO</name>
<proteinExistence type="predicted"/>
<dbReference type="Proteomes" id="UP000184216">
    <property type="component" value="Unassembled WGS sequence"/>
</dbReference>
<keyword evidence="2" id="KW-1185">Reference proteome</keyword>
<gene>
    <name evidence="1" type="ORF">SAMN05444387_2839</name>
</gene>
<protein>
    <submittedName>
        <fullName evidence="1">Uncharacterized protein</fullName>
    </submittedName>
</protein>
<comment type="caution">
    <text evidence="1">The sequence shown here is derived from an EMBL/GenBank/DDBJ whole genome shotgun (WGS) entry which is preliminary data.</text>
</comment>
<dbReference type="EMBL" id="FRBX01000004">
    <property type="protein sequence ID" value="SHM65964.1"/>
    <property type="molecule type" value="Genomic_DNA"/>
</dbReference>
<evidence type="ECO:0000313" key="2">
    <source>
        <dbReference type="Proteomes" id="UP000184216"/>
    </source>
</evidence>